<organism evidence="1 2">
    <name type="scientific">Bacillus thuringiensis serovar subtoxicus</name>
    <dbReference type="NCBI Taxonomy" id="475791"/>
    <lineage>
        <taxon>Bacteria</taxon>
        <taxon>Bacillati</taxon>
        <taxon>Bacillota</taxon>
        <taxon>Bacilli</taxon>
        <taxon>Bacillales</taxon>
        <taxon>Bacillaceae</taxon>
        <taxon>Bacillus</taxon>
        <taxon>Bacillus cereus group</taxon>
    </lineage>
</organism>
<dbReference type="EMBL" id="NFDT01000258">
    <property type="protein sequence ID" value="OTY83422.1"/>
    <property type="molecule type" value="Genomic_DNA"/>
</dbReference>
<evidence type="ECO:0000313" key="1">
    <source>
        <dbReference type="EMBL" id="OTY83422.1"/>
    </source>
</evidence>
<name>A0A9X6IIT0_BACTU</name>
<gene>
    <name evidence="1" type="ORF">BK754_29900</name>
</gene>
<dbReference type="Proteomes" id="UP000194882">
    <property type="component" value="Unassembled WGS sequence"/>
</dbReference>
<comment type="caution">
    <text evidence="1">The sequence shown here is derived from an EMBL/GenBank/DDBJ whole genome shotgun (WGS) entry which is preliminary data.</text>
</comment>
<protein>
    <submittedName>
        <fullName evidence="1">Uncharacterized protein</fullName>
    </submittedName>
</protein>
<sequence>MNGVLLATRIMKGHEVVKKCAEARNNPLLLEAMESEAKRKLYEMNCKVSNRRPTMKSQGDIFKKYC</sequence>
<reference evidence="1 2" key="1">
    <citation type="submission" date="2016-10" db="EMBL/GenBank/DDBJ databases">
        <title>Comparative genomics of Bacillus thuringiensis reveals a path to pathogens against multiple invertebrate hosts.</title>
        <authorList>
            <person name="Zheng J."/>
            <person name="Gao Q."/>
            <person name="Liu H."/>
            <person name="Peng D."/>
            <person name="Ruan L."/>
            <person name="Sun M."/>
        </authorList>
    </citation>
    <scope>NUCLEOTIDE SEQUENCE [LARGE SCALE GENOMIC DNA]</scope>
    <source>
        <strain evidence="1">BGSC 4I4</strain>
    </source>
</reference>
<evidence type="ECO:0000313" key="2">
    <source>
        <dbReference type="Proteomes" id="UP000194882"/>
    </source>
</evidence>
<dbReference type="RefSeq" id="WP_086412615.1">
    <property type="nucleotide sequence ID" value="NZ_NFDT01000258.1"/>
</dbReference>
<accession>A0A9X6IIT0</accession>
<proteinExistence type="predicted"/>
<dbReference type="AlphaFoldDB" id="A0A9X6IIT0"/>